<dbReference type="EMBL" id="JARJCM010000244">
    <property type="protein sequence ID" value="KAJ7021004.1"/>
    <property type="molecule type" value="Genomic_DNA"/>
</dbReference>
<organism evidence="1 2">
    <name type="scientific">Mycena alexandri</name>
    <dbReference type="NCBI Taxonomy" id="1745969"/>
    <lineage>
        <taxon>Eukaryota</taxon>
        <taxon>Fungi</taxon>
        <taxon>Dikarya</taxon>
        <taxon>Basidiomycota</taxon>
        <taxon>Agaricomycotina</taxon>
        <taxon>Agaricomycetes</taxon>
        <taxon>Agaricomycetidae</taxon>
        <taxon>Agaricales</taxon>
        <taxon>Marasmiineae</taxon>
        <taxon>Mycenaceae</taxon>
        <taxon>Mycena</taxon>
    </lineage>
</organism>
<evidence type="ECO:0000313" key="1">
    <source>
        <dbReference type="EMBL" id="KAJ7021004.1"/>
    </source>
</evidence>
<proteinExistence type="predicted"/>
<sequence length="77" mass="8453">MSDYYSSTALHKGEPYANLNYIFFSLYIMGSASSPPPTTEEDEDDDPMPGLILMGDAADCCSCRCKIHALAKIRAKL</sequence>
<name>A0AAD6S4E4_9AGAR</name>
<accession>A0AAD6S4E4</accession>
<comment type="caution">
    <text evidence="1">The sequence shown here is derived from an EMBL/GenBank/DDBJ whole genome shotgun (WGS) entry which is preliminary data.</text>
</comment>
<dbReference type="Proteomes" id="UP001218188">
    <property type="component" value="Unassembled WGS sequence"/>
</dbReference>
<dbReference type="AlphaFoldDB" id="A0AAD6S4E4"/>
<evidence type="ECO:0000313" key="2">
    <source>
        <dbReference type="Proteomes" id="UP001218188"/>
    </source>
</evidence>
<protein>
    <submittedName>
        <fullName evidence="1">Uncharacterized protein</fullName>
    </submittedName>
</protein>
<keyword evidence="2" id="KW-1185">Reference proteome</keyword>
<gene>
    <name evidence="1" type="ORF">C8F04DRAFT_1274244</name>
</gene>
<reference evidence="1" key="1">
    <citation type="submission" date="2023-03" db="EMBL/GenBank/DDBJ databases">
        <title>Massive genome expansion in bonnet fungi (Mycena s.s.) driven by repeated elements and novel gene families across ecological guilds.</title>
        <authorList>
            <consortium name="Lawrence Berkeley National Laboratory"/>
            <person name="Harder C.B."/>
            <person name="Miyauchi S."/>
            <person name="Viragh M."/>
            <person name="Kuo A."/>
            <person name="Thoen E."/>
            <person name="Andreopoulos B."/>
            <person name="Lu D."/>
            <person name="Skrede I."/>
            <person name="Drula E."/>
            <person name="Henrissat B."/>
            <person name="Morin E."/>
            <person name="Kohler A."/>
            <person name="Barry K."/>
            <person name="LaButti K."/>
            <person name="Morin E."/>
            <person name="Salamov A."/>
            <person name="Lipzen A."/>
            <person name="Mereny Z."/>
            <person name="Hegedus B."/>
            <person name="Baldrian P."/>
            <person name="Stursova M."/>
            <person name="Weitz H."/>
            <person name="Taylor A."/>
            <person name="Grigoriev I.V."/>
            <person name="Nagy L.G."/>
            <person name="Martin F."/>
            <person name="Kauserud H."/>
        </authorList>
    </citation>
    <scope>NUCLEOTIDE SEQUENCE</scope>
    <source>
        <strain evidence="1">CBHHK200</strain>
    </source>
</reference>